<dbReference type="KEGG" id="this:HZT40_03090"/>
<reference evidence="1" key="1">
    <citation type="submission" date="2020-06" db="EMBL/GenBank/DDBJ databases">
        <title>Analysis procedures for assessing recovery of high quality, complete, closed genomes from Nanopore long read metagenome sequencing.</title>
        <authorList>
            <person name="Bessarab I."/>
            <person name="Arumugam K."/>
            <person name="Haryono M."/>
            <person name="Liu X."/>
            <person name="Roy S."/>
            <person name="Zuniga-Montanez R.E."/>
            <person name="Qiu G."/>
            <person name="Drautz-Moses D.I."/>
            <person name="Law Y.Y."/>
            <person name="Wuertz S."/>
            <person name="Lauro F.M."/>
            <person name="Huson D.H."/>
            <person name="Williams R.B."/>
        </authorList>
    </citation>
    <scope>NUCLEOTIDE SEQUENCE [LARGE SCALE GENOMIC DNA]</scope>
    <source>
        <strain evidence="1">SSD2</strain>
    </source>
</reference>
<evidence type="ECO:0000313" key="2">
    <source>
        <dbReference type="Proteomes" id="UP000510621"/>
    </source>
</evidence>
<keyword evidence="2" id="KW-1185">Reference proteome</keyword>
<accession>A0A7L6ANV4</accession>
<sequence length="91" mass="10042">MSESSLHSMGFPSMIVGLKLLGAAWPEFVRHKQVMHTYKKDRGNEVAWDNCCPYSWGALAGKAAIQRRMAAVVKCQLEGVAVTFSQMVAEP</sequence>
<proteinExistence type="predicted"/>
<protein>
    <submittedName>
        <fullName evidence="1">Uncharacterized protein</fullName>
    </submittedName>
</protein>
<name>A0A7L6ANV4_9GAMM</name>
<dbReference type="EMBL" id="CP059265">
    <property type="protein sequence ID" value="QLQ30758.1"/>
    <property type="molecule type" value="Genomic_DNA"/>
</dbReference>
<evidence type="ECO:0000313" key="1">
    <source>
        <dbReference type="EMBL" id="QLQ30758.1"/>
    </source>
</evidence>
<dbReference type="Proteomes" id="UP000510621">
    <property type="component" value="Chromosome"/>
</dbReference>
<dbReference type="AlphaFoldDB" id="A0A7L6ANV4"/>
<organism evidence="1 2">
    <name type="scientific">Candidatus Thiothrix singaporensis</name>
    <dbReference type="NCBI Taxonomy" id="2799669"/>
    <lineage>
        <taxon>Bacteria</taxon>
        <taxon>Pseudomonadati</taxon>
        <taxon>Pseudomonadota</taxon>
        <taxon>Gammaproteobacteria</taxon>
        <taxon>Thiotrichales</taxon>
        <taxon>Thiotrichaceae</taxon>
        <taxon>Thiothrix</taxon>
    </lineage>
</organism>
<gene>
    <name evidence="1" type="ORF">HZT40_03090</name>
</gene>